<dbReference type="RefSeq" id="XP_013319253.1">
    <property type="nucleotide sequence ID" value="XM_013463799.1"/>
</dbReference>
<feature type="compositionally biased region" description="Polar residues" evidence="1">
    <location>
        <begin position="193"/>
        <end position="204"/>
    </location>
</feature>
<dbReference type="EMBL" id="KN847318">
    <property type="protein sequence ID" value="KIW58668.1"/>
    <property type="molecule type" value="Genomic_DNA"/>
</dbReference>
<gene>
    <name evidence="2" type="ORF">PV05_03168</name>
</gene>
<dbReference type="AlphaFoldDB" id="A0A0D2ESH1"/>
<name>A0A0D2ESH1_9EURO</name>
<dbReference type="HOGENOM" id="CLU_013199_0_0_1"/>
<feature type="compositionally biased region" description="Polar residues" evidence="1">
    <location>
        <begin position="320"/>
        <end position="334"/>
    </location>
</feature>
<dbReference type="Proteomes" id="UP000054342">
    <property type="component" value="Unassembled WGS sequence"/>
</dbReference>
<feature type="compositionally biased region" description="Basic and acidic residues" evidence="1">
    <location>
        <begin position="296"/>
        <end position="315"/>
    </location>
</feature>
<dbReference type="OrthoDB" id="5333304at2759"/>
<feature type="compositionally biased region" description="Acidic residues" evidence="1">
    <location>
        <begin position="214"/>
        <end position="223"/>
    </location>
</feature>
<reference evidence="2 3" key="1">
    <citation type="submission" date="2015-01" db="EMBL/GenBank/DDBJ databases">
        <title>The Genome Sequence of Exophiala xenobiotica CBS118157.</title>
        <authorList>
            <consortium name="The Broad Institute Genomics Platform"/>
            <person name="Cuomo C."/>
            <person name="de Hoog S."/>
            <person name="Gorbushina A."/>
            <person name="Stielow B."/>
            <person name="Teixiera M."/>
            <person name="Abouelleil A."/>
            <person name="Chapman S.B."/>
            <person name="Priest M."/>
            <person name="Young S.K."/>
            <person name="Wortman J."/>
            <person name="Nusbaum C."/>
            <person name="Birren B."/>
        </authorList>
    </citation>
    <scope>NUCLEOTIDE SEQUENCE [LARGE SCALE GENOMIC DNA]</scope>
    <source>
        <strain evidence="2 3">CBS 118157</strain>
    </source>
</reference>
<keyword evidence="3" id="KW-1185">Reference proteome</keyword>
<evidence type="ECO:0000256" key="1">
    <source>
        <dbReference type="SAM" id="MobiDB-lite"/>
    </source>
</evidence>
<sequence length="802" mass="89739">MSASAGPLLNGIHPITVPAFNESSEFEKILRIRDEVFSGGHPRLTVPAHALRVSSSQTPVAVSQSLLNIHSQFPSSASPNRHASTQARQEEGATQVQAKANGLPSQPASNFSEFDPILLTKSDDLVRAEIHLKRQRLERALKEQFEHKRQDARRKPAPSEAKPDFDLPAIVDKVLNAPKSPSSKNEGDLSDSLDANSLYSSRAPDSTPDGPNESGEETDEGQADEPSGQAVVSAVMGSPLAQDVVDDISTNAAPLRRPMAATTMDLDEEEEEGEYSPPEATAFPTPKMPQSQAMSDSRDPRGRPLRRYSETEDNGRPLSPSETNMRIVRNQITSPIAPVPSRVSPLAVAKDPPFSQNGRQRRPQRIGKPGSPPSPDDQGYLPPRKKRRLEKRQERKARRNGAYSPDIKEENVSPPPFHDVQPLGSGRLRPTGPDRPIVIDDEPVQEVRYMPAPERYVESPSRPVHRQVEQLMPLSEPRALSRMSMRPMRDDQDLRRVASMHNMRAEAPREYADPYYETPTRTRAVSYARVESPAMVESPRYQREIPVEYDRPQDMRVVSTPAPIYREVYDDGEPTYRYAPEPMPLPMERIVVDQYGRRFREIVQERPSAVPRAMSVRRSEVEPAYDNYRAARAGSVFMEAGPERSYAAADMPPPPVSYRRVAEPMRSSAVPGGAIREYAEPGSLPRGSSVLMDRPPRSAMYPDERSDFREPVRMGSVRPPVTRYEEVQPGAMMARPQSVRPVAREGSVFAHDRPQVSHEYMAAEQPRYRAVEPEQRYYDAQGREVIALDGAMDGRPRGVERY</sequence>
<feature type="region of interest" description="Disordered" evidence="1">
    <location>
        <begin position="676"/>
        <end position="704"/>
    </location>
</feature>
<protein>
    <submittedName>
        <fullName evidence="2">Uncharacterized protein</fullName>
    </submittedName>
</protein>
<feature type="compositionally biased region" description="Basic residues" evidence="1">
    <location>
        <begin position="383"/>
        <end position="399"/>
    </location>
</feature>
<accession>A0A0D2ESH1</accession>
<feature type="region of interest" description="Disordered" evidence="1">
    <location>
        <begin position="72"/>
        <end position="111"/>
    </location>
</feature>
<dbReference type="STRING" id="348802.A0A0D2ESH1"/>
<feature type="region of interest" description="Disordered" evidence="1">
    <location>
        <begin position="144"/>
        <end position="474"/>
    </location>
</feature>
<proteinExistence type="predicted"/>
<feature type="compositionally biased region" description="Acidic residues" evidence="1">
    <location>
        <begin position="265"/>
        <end position="274"/>
    </location>
</feature>
<evidence type="ECO:0000313" key="2">
    <source>
        <dbReference type="EMBL" id="KIW58668.1"/>
    </source>
</evidence>
<dbReference type="GeneID" id="25325076"/>
<organism evidence="2 3">
    <name type="scientific">Exophiala xenobiotica</name>
    <dbReference type="NCBI Taxonomy" id="348802"/>
    <lineage>
        <taxon>Eukaryota</taxon>
        <taxon>Fungi</taxon>
        <taxon>Dikarya</taxon>
        <taxon>Ascomycota</taxon>
        <taxon>Pezizomycotina</taxon>
        <taxon>Eurotiomycetes</taxon>
        <taxon>Chaetothyriomycetidae</taxon>
        <taxon>Chaetothyriales</taxon>
        <taxon>Herpotrichiellaceae</taxon>
        <taxon>Exophiala</taxon>
    </lineage>
</organism>
<evidence type="ECO:0000313" key="3">
    <source>
        <dbReference type="Proteomes" id="UP000054342"/>
    </source>
</evidence>